<feature type="compositionally biased region" description="Polar residues" evidence="1">
    <location>
        <begin position="168"/>
        <end position="186"/>
    </location>
</feature>
<keyword evidence="3" id="KW-1185">Reference proteome</keyword>
<feature type="compositionally biased region" description="Pro residues" evidence="1">
    <location>
        <begin position="1"/>
        <end position="11"/>
    </location>
</feature>
<sequence length="335" mass="35438">MTELLHPPPQMTPKRKRTDPPPLSPARSRIASSPRADSAFTFQLPTRSIQRPSPFPDLRETGEPADSPDAAESPASSGVVRQFRGLAVLDSGSGRAGGGQNDDGNEDDGQDDDGEDSEGGGRSGANCKINDESKGVAPLLEQGDEGLVARKRLKRDDDNGDDGGSDSPAPTTMMNIDQVTSSQQQHPYLAPRAATAVWPLPTALPNAEPSLPSSASTLLSEPAQVTESDPPPIQDLQGGEDAAAATTGAATSTPTMIPQGEDDEDSEIVEPIRAALTWREEEITVYDPEDKDDDGAGMDGVGFQPPPAIARAIALKKRQQLLAYKKMALRFRILG</sequence>
<evidence type="ECO:0000256" key="1">
    <source>
        <dbReference type="SAM" id="MobiDB-lite"/>
    </source>
</evidence>
<evidence type="ECO:0000313" key="2">
    <source>
        <dbReference type="EMBL" id="CAI4214699.1"/>
    </source>
</evidence>
<dbReference type="OrthoDB" id="5391950at2759"/>
<dbReference type="Proteomes" id="UP000838763">
    <property type="component" value="Unassembled WGS sequence"/>
</dbReference>
<feature type="compositionally biased region" description="Low complexity" evidence="1">
    <location>
        <begin position="207"/>
        <end position="223"/>
    </location>
</feature>
<proteinExistence type="predicted"/>
<organism evidence="2 3">
    <name type="scientific">Parascedosporium putredinis</name>
    <dbReference type="NCBI Taxonomy" id="1442378"/>
    <lineage>
        <taxon>Eukaryota</taxon>
        <taxon>Fungi</taxon>
        <taxon>Dikarya</taxon>
        <taxon>Ascomycota</taxon>
        <taxon>Pezizomycotina</taxon>
        <taxon>Sordariomycetes</taxon>
        <taxon>Hypocreomycetidae</taxon>
        <taxon>Microascales</taxon>
        <taxon>Microascaceae</taxon>
        <taxon>Parascedosporium</taxon>
    </lineage>
</organism>
<feature type="compositionally biased region" description="Low complexity" evidence="1">
    <location>
        <begin position="64"/>
        <end position="77"/>
    </location>
</feature>
<dbReference type="AlphaFoldDB" id="A0A9P1H323"/>
<evidence type="ECO:0000313" key="3">
    <source>
        <dbReference type="Proteomes" id="UP000838763"/>
    </source>
</evidence>
<feature type="compositionally biased region" description="Polar residues" evidence="1">
    <location>
        <begin position="40"/>
        <end position="51"/>
    </location>
</feature>
<feature type="region of interest" description="Disordered" evidence="1">
    <location>
        <begin position="201"/>
        <end position="266"/>
    </location>
</feature>
<feature type="compositionally biased region" description="Acidic residues" evidence="1">
    <location>
        <begin position="103"/>
        <end position="118"/>
    </location>
</feature>
<protein>
    <submittedName>
        <fullName evidence="2">Uncharacterized protein</fullName>
    </submittedName>
</protein>
<feature type="compositionally biased region" description="Low complexity" evidence="1">
    <location>
        <begin position="25"/>
        <end position="39"/>
    </location>
</feature>
<feature type="region of interest" description="Disordered" evidence="1">
    <location>
        <begin position="1"/>
        <end position="188"/>
    </location>
</feature>
<dbReference type="EMBL" id="CALLCH030000012">
    <property type="protein sequence ID" value="CAI4214699.1"/>
    <property type="molecule type" value="Genomic_DNA"/>
</dbReference>
<comment type="caution">
    <text evidence="2">The sequence shown here is derived from an EMBL/GenBank/DDBJ whole genome shotgun (WGS) entry which is preliminary data.</text>
</comment>
<reference evidence="2" key="1">
    <citation type="submission" date="2022-11" db="EMBL/GenBank/DDBJ databases">
        <authorList>
            <person name="Scott C."/>
            <person name="Bruce N."/>
        </authorList>
    </citation>
    <scope>NUCLEOTIDE SEQUENCE</scope>
</reference>
<accession>A0A9P1H323</accession>
<feature type="compositionally biased region" description="Low complexity" evidence="1">
    <location>
        <begin position="242"/>
        <end position="255"/>
    </location>
</feature>
<gene>
    <name evidence="2" type="ORF">PPNO1_LOCUS4426</name>
</gene>
<name>A0A9P1H323_9PEZI</name>